<sequence>MLDVLRLMFDFAILSVLGLLQVAYYPSLKFFPRKELVTWFRNGAENIVWIIVLLAPGQLVISGLQLLEKISFYTVCSFVSIVLMWAYTLQFTIRFYRKIIAGAENAHEMAVKLLVANRLRIVVYTVLFSWTLSRLWHKYPFQTVP</sequence>
<dbReference type="Proteomes" id="UP000032726">
    <property type="component" value="Chromosome"/>
</dbReference>
<evidence type="ECO:0000313" key="2">
    <source>
        <dbReference type="EMBL" id="AKA36144.1"/>
    </source>
</evidence>
<dbReference type="HOGENOM" id="CLU_1784718_0_0_10"/>
<feature type="transmembrane region" description="Helical" evidence="1">
    <location>
        <begin position="6"/>
        <end position="25"/>
    </location>
</feature>
<keyword evidence="1" id="KW-0812">Transmembrane</keyword>
<name>A0A0D5YW78_9FLAO</name>
<dbReference type="RefSeq" id="WP_157518100.1">
    <property type="nucleotide sequence ID" value="NZ_CP011071.1"/>
</dbReference>
<feature type="transmembrane region" description="Helical" evidence="1">
    <location>
        <begin position="46"/>
        <end position="64"/>
    </location>
</feature>
<dbReference type="OrthoDB" id="1433403at2"/>
<accession>A0A0D5YW78</accession>
<evidence type="ECO:0000313" key="3">
    <source>
        <dbReference type="Proteomes" id="UP000032726"/>
    </source>
</evidence>
<dbReference type="EMBL" id="CP011071">
    <property type="protein sequence ID" value="AKA36144.1"/>
    <property type="molecule type" value="Genomic_DNA"/>
</dbReference>
<evidence type="ECO:0000256" key="1">
    <source>
        <dbReference type="SAM" id="Phobius"/>
    </source>
</evidence>
<keyword evidence="3" id="KW-1185">Reference proteome</keyword>
<keyword evidence="1" id="KW-0472">Membrane</keyword>
<proteinExistence type="predicted"/>
<organism evidence="2 3">
    <name type="scientific">Flagellimonas lutaonensis</name>
    <dbReference type="NCBI Taxonomy" id="516051"/>
    <lineage>
        <taxon>Bacteria</taxon>
        <taxon>Pseudomonadati</taxon>
        <taxon>Bacteroidota</taxon>
        <taxon>Flavobacteriia</taxon>
        <taxon>Flavobacteriales</taxon>
        <taxon>Flavobacteriaceae</taxon>
        <taxon>Flagellimonas</taxon>
    </lineage>
</organism>
<keyword evidence="1" id="KW-1133">Transmembrane helix</keyword>
<reference evidence="2 3" key="1">
    <citation type="submission" date="2015-03" db="EMBL/GenBank/DDBJ databases">
        <title>Complete genome sequence of Muricauda lutaonensis CC-HSB-11T, isolated from a coastal hot spring.</title>
        <authorList>
            <person name="Kim K.M."/>
        </authorList>
    </citation>
    <scope>NUCLEOTIDE SEQUENCE [LARGE SCALE GENOMIC DNA]</scope>
    <source>
        <strain evidence="2 3">CC-HSB-11</strain>
    </source>
</reference>
<gene>
    <name evidence="2" type="ORF">VC82_2580</name>
</gene>
<dbReference type="KEGG" id="mlt:VC82_2580"/>
<feature type="transmembrane region" description="Helical" evidence="1">
    <location>
        <begin position="70"/>
        <end position="89"/>
    </location>
</feature>
<protein>
    <submittedName>
        <fullName evidence="2">Uncharacterized protein</fullName>
    </submittedName>
</protein>
<dbReference type="AlphaFoldDB" id="A0A0D5YW78"/>